<keyword evidence="4 8" id="KW-0812">Transmembrane</keyword>
<organism evidence="9 10">
    <name type="scientific">Pseudogulbenkiania subflava DSM 22618</name>
    <dbReference type="NCBI Taxonomy" id="1123014"/>
    <lineage>
        <taxon>Bacteria</taxon>
        <taxon>Pseudomonadati</taxon>
        <taxon>Pseudomonadota</taxon>
        <taxon>Betaproteobacteria</taxon>
        <taxon>Neisseriales</taxon>
        <taxon>Chromobacteriaceae</taxon>
        <taxon>Pseudogulbenkiania</taxon>
    </lineage>
</organism>
<dbReference type="GO" id="GO:0071555">
    <property type="term" value="P:cell wall organization"/>
    <property type="evidence" value="ECO:0007669"/>
    <property type="project" value="TreeGrafter"/>
</dbReference>
<feature type="transmembrane region" description="Helical" evidence="8">
    <location>
        <begin position="46"/>
        <end position="67"/>
    </location>
</feature>
<feature type="transmembrane region" description="Helical" evidence="8">
    <location>
        <begin position="136"/>
        <end position="157"/>
    </location>
</feature>
<dbReference type="InterPro" id="IPR000715">
    <property type="entry name" value="Glycosyl_transferase_4"/>
</dbReference>
<feature type="transmembrane region" description="Helical" evidence="8">
    <location>
        <begin position="307"/>
        <end position="327"/>
    </location>
</feature>
<evidence type="ECO:0000256" key="5">
    <source>
        <dbReference type="ARBA" id="ARBA00022989"/>
    </source>
</evidence>
<feature type="transmembrane region" description="Helical" evidence="8">
    <location>
        <begin position="164"/>
        <end position="183"/>
    </location>
</feature>
<evidence type="ECO:0000256" key="1">
    <source>
        <dbReference type="ARBA" id="ARBA00004651"/>
    </source>
</evidence>
<comment type="cofactor">
    <cofactor evidence="7">
        <name>Mg(2+)</name>
        <dbReference type="ChEBI" id="CHEBI:18420"/>
    </cofactor>
</comment>
<accession>A0A1Y6BGP2</accession>
<dbReference type="PANTHER" id="PTHR22926">
    <property type="entry name" value="PHOSPHO-N-ACETYLMURAMOYL-PENTAPEPTIDE-TRANSFERASE"/>
    <property type="match status" value="1"/>
</dbReference>
<feature type="transmembrane region" description="Helical" evidence="8">
    <location>
        <begin position="6"/>
        <end position="25"/>
    </location>
</feature>
<keyword evidence="3 9" id="KW-0808">Transferase</keyword>
<evidence type="ECO:0000256" key="8">
    <source>
        <dbReference type="SAM" id="Phobius"/>
    </source>
</evidence>
<dbReference type="RefSeq" id="WP_085275635.1">
    <property type="nucleotide sequence ID" value="NZ_FXAG01000005.1"/>
</dbReference>
<gene>
    <name evidence="9" type="ORF">SAMN02745746_01320</name>
</gene>
<dbReference type="AlphaFoldDB" id="A0A1Y6BGP2"/>
<feature type="transmembrane region" description="Helical" evidence="8">
    <location>
        <begin position="189"/>
        <end position="207"/>
    </location>
</feature>
<sequence>MLLTSFFAALAMSFAVGWIILRSRSLHARFSLDHDTSGIQKFHSYAVPRIGGIPLMAGLVVGVTVLLAESEDWGLADDLMLCALPAFGSGLIEDLTKKIGPLPRLLAAFFAAACAFFAMDAGIYRLDIPLLDSLLSAYWVLALIFTMFAVGGVSHAINIIDGYNGLSAGVCTIIFSAYAIVAWQVGAPQMLAISLIMIGTLIGFLLWNFPRGKIFAGDGGAYLVGFMVAIIGVLLVKRHAEVSPWFPLVCMAYPVFETIFSIFRRKFLQARAVGQPDALHLHQMIYRRLVRWRVGSRDRRHRTSRNAMTAPYLWSVALTPVVPAVLFWDDTPMLIAIFLAFSLKYVWLYWRLVRFRSPRWLILYRAHTEHLSYRKK</sequence>
<dbReference type="GO" id="GO:0009103">
    <property type="term" value="P:lipopolysaccharide biosynthetic process"/>
    <property type="evidence" value="ECO:0007669"/>
    <property type="project" value="TreeGrafter"/>
</dbReference>
<dbReference type="PANTHER" id="PTHR22926:SF3">
    <property type="entry name" value="UNDECAPRENYL-PHOSPHATE ALPHA-N-ACETYLGLUCOSAMINYL 1-PHOSPHATE TRANSFERASE"/>
    <property type="match status" value="1"/>
</dbReference>
<evidence type="ECO:0000256" key="4">
    <source>
        <dbReference type="ARBA" id="ARBA00022692"/>
    </source>
</evidence>
<dbReference type="GO" id="GO:0044038">
    <property type="term" value="P:cell wall macromolecule biosynthetic process"/>
    <property type="evidence" value="ECO:0007669"/>
    <property type="project" value="TreeGrafter"/>
</dbReference>
<feature type="transmembrane region" description="Helical" evidence="8">
    <location>
        <begin position="242"/>
        <end position="263"/>
    </location>
</feature>
<comment type="subcellular location">
    <subcellularLocation>
        <location evidence="1">Cell membrane</location>
        <topology evidence="1">Multi-pass membrane protein</topology>
    </subcellularLocation>
</comment>
<keyword evidence="5 8" id="KW-1133">Transmembrane helix</keyword>
<dbReference type="Proteomes" id="UP000192920">
    <property type="component" value="Unassembled WGS sequence"/>
</dbReference>
<keyword evidence="10" id="KW-1185">Reference proteome</keyword>
<dbReference type="GO" id="GO:0016780">
    <property type="term" value="F:phosphotransferase activity, for other substituted phosphate groups"/>
    <property type="evidence" value="ECO:0007669"/>
    <property type="project" value="InterPro"/>
</dbReference>
<evidence type="ECO:0000256" key="7">
    <source>
        <dbReference type="PIRSR" id="PIRSR600715-1"/>
    </source>
</evidence>
<keyword evidence="7" id="KW-0479">Metal-binding</keyword>
<feature type="transmembrane region" description="Helical" evidence="8">
    <location>
        <begin position="333"/>
        <end position="350"/>
    </location>
</feature>
<dbReference type="GO" id="GO:0005886">
    <property type="term" value="C:plasma membrane"/>
    <property type="evidence" value="ECO:0007669"/>
    <property type="project" value="UniProtKB-SubCell"/>
</dbReference>
<keyword evidence="2" id="KW-1003">Cell membrane</keyword>
<keyword evidence="7" id="KW-0460">Magnesium</keyword>
<dbReference type="CDD" id="cd06912">
    <property type="entry name" value="GT_MraY_like"/>
    <property type="match status" value="1"/>
</dbReference>
<dbReference type="GO" id="GO:0046872">
    <property type="term" value="F:metal ion binding"/>
    <property type="evidence" value="ECO:0007669"/>
    <property type="project" value="UniProtKB-KW"/>
</dbReference>
<evidence type="ECO:0000313" key="9">
    <source>
        <dbReference type="EMBL" id="SMF10630.1"/>
    </source>
</evidence>
<evidence type="ECO:0000256" key="2">
    <source>
        <dbReference type="ARBA" id="ARBA00022475"/>
    </source>
</evidence>
<protein>
    <submittedName>
        <fullName evidence="9">UDP-N-acetylmuramyl pentapeptide phosphotransferase/UDP-N-acetylglucosamine-1-phosphate transferase</fullName>
    </submittedName>
</protein>
<keyword evidence="6 8" id="KW-0472">Membrane</keyword>
<dbReference type="STRING" id="1123014.SAMN02745746_01320"/>
<feature type="transmembrane region" description="Helical" evidence="8">
    <location>
        <begin position="104"/>
        <end position="124"/>
    </location>
</feature>
<feature type="transmembrane region" description="Helical" evidence="8">
    <location>
        <begin position="219"/>
        <end position="236"/>
    </location>
</feature>
<dbReference type="Pfam" id="PF00953">
    <property type="entry name" value="Glycos_transf_4"/>
    <property type="match status" value="1"/>
</dbReference>
<feature type="binding site" evidence="7">
    <location>
        <position position="218"/>
    </location>
    <ligand>
        <name>Mg(2+)</name>
        <dbReference type="ChEBI" id="CHEBI:18420"/>
    </ligand>
</feature>
<dbReference type="EMBL" id="FXAG01000005">
    <property type="protein sequence ID" value="SMF10630.1"/>
    <property type="molecule type" value="Genomic_DNA"/>
</dbReference>
<evidence type="ECO:0000256" key="6">
    <source>
        <dbReference type="ARBA" id="ARBA00023136"/>
    </source>
</evidence>
<reference evidence="10" key="1">
    <citation type="submission" date="2017-04" db="EMBL/GenBank/DDBJ databases">
        <authorList>
            <person name="Varghese N."/>
            <person name="Submissions S."/>
        </authorList>
    </citation>
    <scope>NUCLEOTIDE SEQUENCE [LARGE SCALE GENOMIC DNA]</scope>
    <source>
        <strain evidence="10">DSM 22618</strain>
    </source>
</reference>
<name>A0A1Y6BGP2_9NEIS</name>
<evidence type="ECO:0000256" key="3">
    <source>
        <dbReference type="ARBA" id="ARBA00022679"/>
    </source>
</evidence>
<proteinExistence type="predicted"/>
<evidence type="ECO:0000313" key="10">
    <source>
        <dbReference type="Proteomes" id="UP000192920"/>
    </source>
</evidence>
<feature type="binding site" evidence="7">
    <location>
        <position position="158"/>
    </location>
    <ligand>
        <name>Mg(2+)</name>
        <dbReference type="ChEBI" id="CHEBI:18420"/>
    </ligand>
</feature>